<keyword evidence="3" id="KW-1185">Reference proteome</keyword>
<proteinExistence type="predicted"/>
<protein>
    <submittedName>
        <fullName evidence="2">Lysophospholipase L1</fullName>
    </submittedName>
</protein>
<dbReference type="Gene3D" id="3.40.50.1110">
    <property type="entry name" value="SGNH hydrolase"/>
    <property type="match status" value="1"/>
</dbReference>
<evidence type="ECO:0000259" key="1">
    <source>
        <dbReference type="Pfam" id="PF13472"/>
    </source>
</evidence>
<name>A0A1G9CXT0_9LACT</name>
<dbReference type="InterPro" id="IPR051532">
    <property type="entry name" value="Ester_Hydrolysis_Enzymes"/>
</dbReference>
<dbReference type="Proteomes" id="UP000199433">
    <property type="component" value="Unassembled WGS sequence"/>
</dbReference>
<dbReference type="OrthoDB" id="252349at2"/>
<dbReference type="GO" id="GO:0004622">
    <property type="term" value="F:phosphatidylcholine lysophospholipase activity"/>
    <property type="evidence" value="ECO:0007669"/>
    <property type="project" value="TreeGrafter"/>
</dbReference>
<dbReference type="InterPro" id="IPR013830">
    <property type="entry name" value="SGNH_hydro"/>
</dbReference>
<dbReference type="STRING" id="426701.SAMN04488098_10393"/>
<accession>A0A1G9CXT0</accession>
<dbReference type="AlphaFoldDB" id="A0A1G9CXT0"/>
<evidence type="ECO:0000313" key="3">
    <source>
        <dbReference type="Proteomes" id="UP000199433"/>
    </source>
</evidence>
<dbReference type="RefSeq" id="WP_091267864.1">
    <property type="nucleotide sequence ID" value="NZ_FNFK01000039.1"/>
</dbReference>
<dbReference type="EMBL" id="FNFK01000039">
    <property type="protein sequence ID" value="SDK56481.1"/>
    <property type="molecule type" value="Genomic_DNA"/>
</dbReference>
<dbReference type="PANTHER" id="PTHR30383">
    <property type="entry name" value="THIOESTERASE 1/PROTEASE 1/LYSOPHOSPHOLIPASE L1"/>
    <property type="match status" value="1"/>
</dbReference>
<gene>
    <name evidence="2" type="ORF">SAMN04488098_10393</name>
</gene>
<dbReference type="InterPro" id="IPR036514">
    <property type="entry name" value="SGNH_hydro_sf"/>
</dbReference>
<feature type="domain" description="SGNH hydrolase-type esterase" evidence="1">
    <location>
        <begin position="58"/>
        <end position="242"/>
    </location>
</feature>
<reference evidence="3" key="1">
    <citation type="submission" date="2016-10" db="EMBL/GenBank/DDBJ databases">
        <authorList>
            <person name="Varghese N."/>
            <person name="Submissions S."/>
        </authorList>
    </citation>
    <scope>NUCLEOTIDE SEQUENCE [LARGE SCALE GENOMIC DNA]</scope>
    <source>
        <strain evidence="3">DSM 19181</strain>
    </source>
</reference>
<dbReference type="PANTHER" id="PTHR30383:SF27">
    <property type="entry name" value="SPORE GERMINATION LIPASE LIPC"/>
    <property type="match status" value="1"/>
</dbReference>
<dbReference type="Pfam" id="PF13472">
    <property type="entry name" value="Lipase_GDSL_2"/>
    <property type="match status" value="1"/>
</dbReference>
<sequence length="261" mass="29152">MKKKIRILLLLITVALLAFIAYVGLSIIGDEDEGVQEDDESELVEEPVPQEEINNIVILGDSIGSGVGDEESSGIGDRYLELMDRDGDETLTNLAISGYTSSRLVDLIQTGENDATIAEADLVVISIGGNDLNRLAFQRDLDLPVAFLDTLNAYLDNLEIIIGDIRTLNPESEIALIGLYNPYSLIIPELSDYLIEWNDETRSLVESHPDATYVPTFDLFQDQMENFLYEDYFHPNEEGYQAIAEQLYTLLNYSTLNPKGF</sequence>
<dbReference type="SUPFAM" id="SSF52266">
    <property type="entry name" value="SGNH hydrolase"/>
    <property type="match status" value="1"/>
</dbReference>
<evidence type="ECO:0000313" key="2">
    <source>
        <dbReference type="EMBL" id="SDK56481.1"/>
    </source>
</evidence>
<organism evidence="2 3">
    <name type="scientific">Alkalibacterium thalassium</name>
    <dbReference type="NCBI Taxonomy" id="426701"/>
    <lineage>
        <taxon>Bacteria</taxon>
        <taxon>Bacillati</taxon>
        <taxon>Bacillota</taxon>
        <taxon>Bacilli</taxon>
        <taxon>Lactobacillales</taxon>
        <taxon>Carnobacteriaceae</taxon>
        <taxon>Alkalibacterium</taxon>
    </lineage>
</organism>